<evidence type="ECO:0000313" key="1">
    <source>
        <dbReference type="EMBL" id="KWV84112.1"/>
    </source>
</evidence>
<accession>A0A109LAJ9</accession>
<comment type="caution">
    <text evidence="1">The sequence shown here is derived from an EMBL/GenBank/DDBJ whole genome shotgun (WGS) entry which is preliminary data.</text>
</comment>
<name>A0A109LAJ9_PSEFL</name>
<gene>
    <name evidence="1" type="ORF">PFL603g_00210</name>
</gene>
<sequence>MSHDNGYGKPCPDCGEPMSNMPSLNLRQCATGCKEKFDWKLAQGQAPLFGNNRQTAKEAV</sequence>
<proteinExistence type="predicted"/>
<dbReference type="Proteomes" id="UP000063434">
    <property type="component" value="Unassembled WGS sequence"/>
</dbReference>
<organism evidence="1 2">
    <name type="scientific">Pseudomonas fluorescens</name>
    <dbReference type="NCBI Taxonomy" id="294"/>
    <lineage>
        <taxon>Bacteria</taxon>
        <taxon>Pseudomonadati</taxon>
        <taxon>Pseudomonadota</taxon>
        <taxon>Gammaproteobacteria</taxon>
        <taxon>Pseudomonadales</taxon>
        <taxon>Pseudomonadaceae</taxon>
        <taxon>Pseudomonas</taxon>
    </lineage>
</organism>
<dbReference type="AlphaFoldDB" id="A0A109LAJ9"/>
<dbReference type="EMBL" id="LCYC01000003">
    <property type="protein sequence ID" value="KWV84112.1"/>
    <property type="molecule type" value="Genomic_DNA"/>
</dbReference>
<reference evidence="1 2" key="1">
    <citation type="submission" date="2015-05" db="EMBL/GenBank/DDBJ databases">
        <title>A genomic and transcriptomic approach to investigate the blue pigment phenotype in Pseudomonas fluorescens.</title>
        <authorList>
            <person name="Andreani N.A."/>
            <person name="Cardazzo B."/>
        </authorList>
    </citation>
    <scope>NUCLEOTIDE SEQUENCE [LARGE SCALE GENOMIC DNA]</scope>
    <source>
        <strain evidence="1 2">Ps_40</strain>
    </source>
</reference>
<dbReference type="PATRIC" id="fig|294.195.peg.226"/>
<evidence type="ECO:0000313" key="2">
    <source>
        <dbReference type="Proteomes" id="UP000063434"/>
    </source>
</evidence>
<protein>
    <submittedName>
        <fullName evidence="1">Uncharacterized protein</fullName>
    </submittedName>
</protein>